<keyword evidence="5 9" id="KW-0812">Transmembrane</keyword>
<evidence type="ECO:0000256" key="1">
    <source>
        <dbReference type="ARBA" id="ARBA00004651"/>
    </source>
</evidence>
<keyword evidence="7 9" id="KW-0472">Membrane</keyword>
<feature type="transmembrane region" description="Helical" evidence="9">
    <location>
        <begin position="96"/>
        <end position="114"/>
    </location>
</feature>
<name>A0A9D2SI85_9FIRM</name>
<accession>A0A9D2SI85</accession>
<protein>
    <submittedName>
        <fullName evidence="11">Na+/H+ antiporter NhaC family protein</fullName>
    </submittedName>
</protein>
<reference evidence="11" key="2">
    <citation type="submission" date="2021-04" db="EMBL/GenBank/DDBJ databases">
        <authorList>
            <person name="Gilroy R."/>
        </authorList>
    </citation>
    <scope>NUCLEOTIDE SEQUENCE</scope>
    <source>
        <strain evidence="11">ChiSxjej6B18-287</strain>
    </source>
</reference>
<keyword evidence="3" id="KW-0050">Antiport</keyword>
<dbReference type="Proteomes" id="UP000823893">
    <property type="component" value="Unassembled WGS sequence"/>
</dbReference>
<feature type="domain" description="Na+/H+ antiporter NhaC-like C-terminal" evidence="10">
    <location>
        <begin position="9"/>
        <end position="113"/>
    </location>
</feature>
<feature type="transmembrane region" description="Helical" evidence="9">
    <location>
        <begin position="230"/>
        <end position="253"/>
    </location>
</feature>
<dbReference type="InterPro" id="IPR052180">
    <property type="entry name" value="NhaC_Na-H+_Antiporter"/>
</dbReference>
<dbReference type="AlphaFoldDB" id="A0A9D2SI85"/>
<evidence type="ECO:0000256" key="6">
    <source>
        <dbReference type="ARBA" id="ARBA00022989"/>
    </source>
</evidence>
<reference evidence="11" key="1">
    <citation type="journal article" date="2021" name="PeerJ">
        <title>Extensive microbial diversity within the chicken gut microbiome revealed by metagenomics and culture.</title>
        <authorList>
            <person name="Gilroy R."/>
            <person name="Ravi A."/>
            <person name="Getino M."/>
            <person name="Pursley I."/>
            <person name="Horton D.L."/>
            <person name="Alikhan N.F."/>
            <person name="Baker D."/>
            <person name="Gharbi K."/>
            <person name="Hall N."/>
            <person name="Watson M."/>
            <person name="Adriaenssens E.M."/>
            <person name="Foster-Nyarko E."/>
            <person name="Jarju S."/>
            <person name="Secka A."/>
            <person name="Antonio M."/>
            <person name="Oren A."/>
            <person name="Chaudhuri R.R."/>
            <person name="La Ragione R."/>
            <person name="Hildebrand F."/>
            <person name="Pallen M.J."/>
        </authorList>
    </citation>
    <scope>NUCLEOTIDE SEQUENCE</scope>
    <source>
        <strain evidence="11">ChiSxjej6B18-287</strain>
    </source>
</reference>
<feature type="domain" description="Na+/H+ antiporter NhaC-like C-terminal" evidence="10">
    <location>
        <begin position="141"/>
        <end position="326"/>
    </location>
</feature>
<comment type="similarity">
    <text evidence="8">Belongs to the NhaC Na(+)/H(+) (TC 2.A.35) antiporter family.</text>
</comment>
<feature type="transmembrane region" description="Helical" evidence="9">
    <location>
        <begin position="12"/>
        <end position="37"/>
    </location>
</feature>
<evidence type="ECO:0000256" key="7">
    <source>
        <dbReference type="ARBA" id="ARBA00023136"/>
    </source>
</evidence>
<feature type="transmembrane region" description="Helical" evidence="9">
    <location>
        <begin position="309"/>
        <end position="326"/>
    </location>
</feature>
<feature type="non-terminal residue" evidence="11">
    <location>
        <position position="1"/>
    </location>
</feature>
<evidence type="ECO:0000313" key="12">
    <source>
        <dbReference type="Proteomes" id="UP000823893"/>
    </source>
</evidence>
<evidence type="ECO:0000256" key="3">
    <source>
        <dbReference type="ARBA" id="ARBA00022449"/>
    </source>
</evidence>
<evidence type="ECO:0000259" key="10">
    <source>
        <dbReference type="Pfam" id="PF03553"/>
    </source>
</evidence>
<evidence type="ECO:0000256" key="8">
    <source>
        <dbReference type="ARBA" id="ARBA00038435"/>
    </source>
</evidence>
<proteinExistence type="inferred from homology"/>
<dbReference type="GO" id="GO:0005886">
    <property type="term" value="C:plasma membrane"/>
    <property type="evidence" value="ECO:0007669"/>
    <property type="project" value="UniProtKB-SubCell"/>
</dbReference>
<gene>
    <name evidence="11" type="ORF">H9935_00865</name>
</gene>
<comment type="caution">
    <text evidence="11">The sequence shown here is derived from an EMBL/GenBank/DDBJ whole genome shotgun (WGS) entry which is preliminary data.</text>
</comment>
<organism evidence="11 12">
    <name type="scientific">Candidatus Blautia merdigallinarum</name>
    <dbReference type="NCBI Taxonomy" id="2838495"/>
    <lineage>
        <taxon>Bacteria</taxon>
        <taxon>Bacillati</taxon>
        <taxon>Bacillota</taxon>
        <taxon>Clostridia</taxon>
        <taxon>Lachnospirales</taxon>
        <taxon>Lachnospiraceae</taxon>
        <taxon>Blautia</taxon>
    </lineage>
</organism>
<comment type="subcellular location">
    <subcellularLocation>
        <location evidence="1">Cell membrane</location>
        <topology evidence="1">Multi-pass membrane protein</topology>
    </subcellularLocation>
</comment>
<feature type="transmembrane region" description="Helical" evidence="9">
    <location>
        <begin position="188"/>
        <end position="209"/>
    </location>
</feature>
<dbReference type="InterPro" id="IPR018461">
    <property type="entry name" value="Na/H_Antiport_NhaC-like_C"/>
</dbReference>
<dbReference type="GO" id="GO:0015297">
    <property type="term" value="F:antiporter activity"/>
    <property type="evidence" value="ECO:0007669"/>
    <property type="project" value="UniProtKB-KW"/>
</dbReference>
<keyword evidence="2" id="KW-0813">Transport</keyword>
<evidence type="ECO:0000256" key="9">
    <source>
        <dbReference type="SAM" id="Phobius"/>
    </source>
</evidence>
<sequence>VNLGLSLMPPSIAVMGLFIIGCFISVSMGTSVGTITAMAPIGVGIAQETGLGAPLCLGAVVCGAMFGDNLSMISDTTIAAVRTQGCEMKDKFKENFLIVLPAAIITAIIFFFVARAQYGNLVLDKSSYEYEIIKVIPYLVVLIGALIGVNVFVILIAGTILSAIVGVATGAFAFGELFQKMGEGVTSMYDITVISIIVAAIVALVREYGGIQFILNVIKSKISGSRGGEFGISILVFLVDCCTANNTVAIVMAGPIAKEISDEFHISPKRSASLLDIFASVGQGVIPYGAQLLTAAGMAAISPVEIMPYLYYPILMGVSAVLFILFRSRKSGSGE</sequence>
<dbReference type="PANTHER" id="PTHR33451:SF5">
    <property type="entry name" value="NA+_H+ ANTIPORTER"/>
    <property type="match status" value="1"/>
</dbReference>
<keyword evidence="4" id="KW-1003">Cell membrane</keyword>
<evidence type="ECO:0000256" key="4">
    <source>
        <dbReference type="ARBA" id="ARBA00022475"/>
    </source>
</evidence>
<dbReference type="EMBL" id="DWWV01000014">
    <property type="protein sequence ID" value="HJC09358.1"/>
    <property type="molecule type" value="Genomic_DNA"/>
</dbReference>
<evidence type="ECO:0000256" key="5">
    <source>
        <dbReference type="ARBA" id="ARBA00022692"/>
    </source>
</evidence>
<feature type="transmembrane region" description="Helical" evidence="9">
    <location>
        <begin position="135"/>
        <end position="168"/>
    </location>
</feature>
<keyword evidence="6 9" id="KW-1133">Transmembrane helix</keyword>
<feature type="transmembrane region" description="Helical" evidence="9">
    <location>
        <begin position="49"/>
        <end position="67"/>
    </location>
</feature>
<evidence type="ECO:0000256" key="2">
    <source>
        <dbReference type="ARBA" id="ARBA00022448"/>
    </source>
</evidence>
<dbReference type="Pfam" id="PF03553">
    <property type="entry name" value="Na_H_antiporter"/>
    <property type="match status" value="2"/>
</dbReference>
<evidence type="ECO:0000313" key="11">
    <source>
        <dbReference type="EMBL" id="HJC09358.1"/>
    </source>
</evidence>
<dbReference type="PANTHER" id="PTHR33451">
    <property type="entry name" value="MALATE-2H(+)/NA(+)-LACTATE ANTIPORTER"/>
    <property type="match status" value="1"/>
</dbReference>